<evidence type="ECO:0000313" key="6">
    <source>
        <dbReference type="EMBL" id="MDE8653100.1"/>
    </source>
</evidence>
<evidence type="ECO:0000256" key="1">
    <source>
        <dbReference type="ARBA" id="ARBA00023015"/>
    </source>
</evidence>
<dbReference type="SUPFAM" id="SSF75516">
    <property type="entry name" value="Pheromone-binding domain of LuxR-like quorum-sensing transcription factors"/>
    <property type="match status" value="1"/>
</dbReference>
<dbReference type="Pfam" id="PF00196">
    <property type="entry name" value="GerE"/>
    <property type="match status" value="1"/>
</dbReference>
<dbReference type="Proteomes" id="UP001216253">
    <property type="component" value="Unassembled WGS sequence"/>
</dbReference>
<protein>
    <submittedName>
        <fullName evidence="6">LuxR C-terminal-related transcriptional regulator</fullName>
    </submittedName>
</protein>
<dbReference type="EMBL" id="JARESE010000050">
    <property type="protein sequence ID" value="MDE8653100.1"/>
    <property type="molecule type" value="Genomic_DNA"/>
</dbReference>
<dbReference type="InterPro" id="IPR036388">
    <property type="entry name" value="WH-like_DNA-bd_sf"/>
</dbReference>
<name>A0ABT5WSY3_9SPHN</name>
<comment type="caution">
    <text evidence="6">The sequence shown here is derived from an EMBL/GenBank/DDBJ whole genome shotgun (WGS) entry which is preliminary data.</text>
</comment>
<evidence type="ECO:0000256" key="2">
    <source>
        <dbReference type="ARBA" id="ARBA00023125"/>
    </source>
</evidence>
<sequence length="265" mass="28477">MNVHVELAAIAASRGVVALRDHTMAAYAAIGFGGAYFLTPVTTDRRFGRIIAGIGIPEGWIAEYQQGLRESDPMPDLALRIGRPFRWSEAAALTALTRTEQAFMARAAAFGMHDGIACVTHGPSGRIGFVGITFPAGDAAFARETVALGHAISEMSFLRYCELLNQPLVADVRLSGRERDVLRWMARGKSNSVIADILGISAETVDSYVRRVFAKLDVADRTSAVLRAVLGGHLFIGDYRESAEADGKAHADGKAQADDEAERGE</sequence>
<evidence type="ECO:0000313" key="7">
    <source>
        <dbReference type="Proteomes" id="UP001216253"/>
    </source>
</evidence>
<dbReference type="CDD" id="cd06170">
    <property type="entry name" value="LuxR_C_like"/>
    <property type="match status" value="1"/>
</dbReference>
<keyword evidence="7" id="KW-1185">Reference proteome</keyword>
<dbReference type="PRINTS" id="PR00038">
    <property type="entry name" value="HTHLUXR"/>
</dbReference>
<reference evidence="6 7" key="1">
    <citation type="submission" date="2023-03" db="EMBL/GenBank/DDBJ databases">
        <title>NovoSphingobium album sp. nov. isolated from polycyclic aromatic hydrocarbons- and heavy-metal polluted soil.</title>
        <authorList>
            <person name="Liu Z."/>
            <person name="Wang K."/>
        </authorList>
    </citation>
    <scope>NUCLEOTIDE SEQUENCE [LARGE SCALE GENOMIC DNA]</scope>
    <source>
        <strain evidence="6 7">H3SJ31-1</strain>
    </source>
</reference>
<dbReference type="RefSeq" id="WP_275229208.1">
    <property type="nucleotide sequence ID" value="NZ_JARESE010000050.1"/>
</dbReference>
<keyword evidence="2" id="KW-0238">DNA-binding</keyword>
<organism evidence="6 7">
    <name type="scientific">Novosphingobium album</name>
    <name type="common">ex Liu et al. 2023</name>
    <dbReference type="NCBI Taxonomy" id="3031130"/>
    <lineage>
        <taxon>Bacteria</taxon>
        <taxon>Pseudomonadati</taxon>
        <taxon>Pseudomonadota</taxon>
        <taxon>Alphaproteobacteria</taxon>
        <taxon>Sphingomonadales</taxon>
        <taxon>Sphingomonadaceae</taxon>
        <taxon>Novosphingobium</taxon>
    </lineage>
</organism>
<dbReference type="PROSITE" id="PS00622">
    <property type="entry name" value="HTH_LUXR_1"/>
    <property type="match status" value="1"/>
</dbReference>
<dbReference type="Gene3D" id="1.10.10.10">
    <property type="entry name" value="Winged helix-like DNA-binding domain superfamily/Winged helix DNA-binding domain"/>
    <property type="match status" value="1"/>
</dbReference>
<dbReference type="Pfam" id="PF03472">
    <property type="entry name" value="Autoind_bind"/>
    <property type="match status" value="1"/>
</dbReference>
<dbReference type="InterPro" id="IPR016032">
    <property type="entry name" value="Sig_transdc_resp-reg_C-effctor"/>
</dbReference>
<gene>
    <name evidence="6" type="ORF">PYV00_15440</name>
</gene>
<feature type="domain" description="HTH luxR-type" evidence="5">
    <location>
        <begin position="167"/>
        <end position="232"/>
    </location>
</feature>
<dbReference type="PANTHER" id="PTHR44688">
    <property type="entry name" value="DNA-BINDING TRANSCRIPTIONAL ACTIVATOR DEVR_DOSR"/>
    <property type="match status" value="1"/>
</dbReference>
<keyword evidence="3" id="KW-0804">Transcription</keyword>
<dbReference type="SUPFAM" id="SSF46894">
    <property type="entry name" value="C-terminal effector domain of the bipartite response regulators"/>
    <property type="match status" value="1"/>
</dbReference>
<dbReference type="InterPro" id="IPR036693">
    <property type="entry name" value="TF_LuxR_autoind-bd_dom_sf"/>
</dbReference>
<dbReference type="PANTHER" id="PTHR44688:SF16">
    <property type="entry name" value="DNA-BINDING TRANSCRIPTIONAL ACTIVATOR DEVR_DOSR"/>
    <property type="match status" value="1"/>
</dbReference>
<proteinExistence type="predicted"/>
<accession>A0ABT5WSY3</accession>
<feature type="region of interest" description="Disordered" evidence="4">
    <location>
        <begin position="244"/>
        <end position="265"/>
    </location>
</feature>
<dbReference type="InterPro" id="IPR000792">
    <property type="entry name" value="Tscrpt_reg_LuxR_C"/>
</dbReference>
<keyword evidence="1" id="KW-0805">Transcription regulation</keyword>
<dbReference type="InterPro" id="IPR005143">
    <property type="entry name" value="TF_LuxR_autoind-bd_dom"/>
</dbReference>
<dbReference type="SMART" id="SM00421">
    <property type="entry name" value="HTH_LUXR"/>
    <property type="match status" value="1"/>
</dbReference>
<evidence type="ECO:0000256" key="4">
    <source>
        <dbReference type="SAM" id="MobiDB-lite"/>
    </source>
</evidence>
<evidence type="ECO:0000259" key="5">
    <source>
        <dbReference type="PROSITE" id="PS50043"/>
    </source>
</evidence>
<dbReference type="Gene3D" id="3.30.450.80">
    <property type="entry name" value="Transcription factor LuxR-like, autoinducer-binding domain"/>
    <property type="match status" value="1"/>
</dbReference>
<evidence type="ECO:0000256" key="3">
    <source>
        <dbReference type="ARBA" id="ARBA00023163"/>
    </source>
</evidence>
<dbReference type="PROSITE" id="PS50043">
    <property type="entry name" value="HTH_LUXR_2"/>
    <property type="match status" value="1"/>
</dbReference>